<feature type="transmembrane region" description="Helical" evidence="6">
    <location>
        <begin position="194"/>
        <end position="213"/>
    </location>
</feature>
<comment type="subcellular location">
    <subcellularLocation>
        <location evidence="1">Membrane</location>
        <topology evidence="1">Multi-pass membrane protein</topology>
    </subcellularLocation>
</comment>
<feature type="transmembrane region" description="Helical" evidence="6">
    <location>
        <begin position="50"/>
        <end position="72"/>
    </location>
</feature>
<gene>
    <name evidence="8" type="ORF">PLXY2_LOCUS4375</name>
</gene>
<sequence>MAENGVSVTQKFEEAKEELNKQASKPAEDEHDALESVLSHVGEMGRYQRLLFAAMLPFGLVFAFVYFVQMFVAATPQDHWCRVPELQHLDVELRKNLSIPGAFAGVELDRCSRFDRNWTEVALTLAPPDNATPVVPCAGREFLLGDIPYHTVVSERDWVCESAGFGPLAQAIFFAGSFVGGILFGWLADTYGRVPALVGSNLIGCVGGVASVFTTGLWDFAFCRFLVGMSYDSCFMMMYILVLEYVGPRHRTWVANMSIALYFGGGCLILPWLALWIGDWRRLLLVTSAPMLTVLFAPFLVPESARWLASKRRVNQAVKVLRRFERVNGTKIPQDVMDEFIVSSRQTRQTDESMLALCKSPQLRLMMTFLILVYMACAIVFDGLVRMSESLGLDFFITFTLTSATEIPSVTLLAIVLDRWGRQWLTCGPLATAGTLSLIAAFVPRGVPQVTLAIMARFCINMSYNAAIQWATELLPTGVRASGSSLVHVSGYVATVVSPFVVYSWATELLPTGVRASGSSLVHVSGYVATVVSPFVVYSWATELLPTGVRASGSSLVHVSGYVASVATVVSPFVVYSERYWRPLPLLTLGVIALLAAGLGALLPETNGRQMPQTIADGERLFAEHSICGKPEREDAEDKWVTSEEDKQDKLVT</sequence>
<organism evidence="8 9">
    <name type="scientific">Plutella xylostella</name>
    <name type="common">Diamondback moth</name>
    <name type="synonym">Plutella maculipennis</name>
    <dbReference type="NCBI Taxonomy" id="51655"/>
    <lineage>
        <taxon>Eukaryota</taxon>
        <taxon>Metazoa</taxon>
        <taxon>Ecdysozoa</taxon>
        <taxon>Arthropoda</taxon>
        <taxon>Hexapoda</taxon>
        <taxon>Insecta</taxon>
        <taxon>Pterygota</taxon>
        <taxon>Neoptera</taxon>
        <taxon>Endopterygota</taxon>
        <taxon>Lepidoptera</taxon>
        <taxon>Glossata</taxon>
        <taxon>Ditrysia</taxon>
        <taxon>Yponomeutoidea</taxon>
        <taxon>Plutellidae</taxon>
        <taxon>Plutella</taxon>
    </lineage>
</organism>
<dbReference type="InterPro" id="IPR020846">
    <property type="entry name" value="MFS_dom"/>
</dbReference>
<protein>
    <submittedName>
        <fullName evidence="8">(diamondback moth) hypothetical protein</fullName>
    </submittedName>
</protein>
<reference evidence="8" key="1">
    <citation type="submission" date="2020-11" db="EMBL/GenBank/DDBJ databases">
        <authorList>
            <person name="Whiteford S."/>
        </authorList>
    </citation>
    <scope>NUCLEOTIDE SEQUENCE</scope>
</reference>
<accession>A0A8S4E662</accession>
<evidence type="ECO:0000256" key="6">
    <source>
        <dbReference type="SAM" id="Phobius"/>
    </source>
</evidence>
<dbReference type="AlphaFoldDB" id="A0A8S4E662"/>
<dbReference type="GO" id="GO:0022857">
    <property type="term" value="F:transmembrane transporter activity"/>
    <property type="evidence" value="ECO:0007669"/>
    <property type="project" value="InterPro"/>
</dbReference>
<dbReference type="Pfam" id="PF00083">
    <property type="entry name" value="Sugar_tr"/>
    <property type="match status" value="1"/>
</dbReference>
<feature type="transmembrane region" description="Helical" evidence="6">
    <location>
        <begin position="526"/>
        <end position="545"/>
    </location>
</feature>
<feature type="transmembrane region" description="Helical" evidence="6">
    <location>
        <begin position="489"/>
        <end position="506"/>
    </location>
</feature>
<comment type="caution">
    <text evidence="8">The sequence shown here is derived from an EMBL/GenBank/DDBJ whole genome shotgun (WGS) entry which is preliminary data.</text>
</comment>
<evidence type="ECO:0000313" key="9">
    <source>
        <dbReference type="Proteomes" id="UP000653454"/>
    </source>
</evidence>
<feature type="compositionally biased region" description="Basic and acidic residues" evidence="5">
    <location>
        <begin position="630"/>
        <end position="653"/>
    </location>
</feature>
<proteinExistence type="predicted"/>
<feature type="transmembrane region" description="Helical" evidence="6">
    <location>
        <begin position="259"/>
        <end position="277"/>
    </location>
</feature>
<dbReference type="GO" id="GO:0016020">
    <property type="term" value="C:membrane"/>
    <property type="evidence" value="ECO:0007669"/>
    <property type="project" value="UniProtKB-SubCell"/>
</dbReference>
<feature type="region of interest" description="Disordered" evidence="5">
    <location>
        <begin position="1"/>
        <end position="30"/>
    </location>
</feature>
<dbReference type="InterPro" id="IPR036259">
    <property type="entry name" value="MFS_trans_sf"/>
</dbReference>
<feature type="transmembrane region" description="Helical" evidence="6">
    <location>
        <begin position="168"/>
        <end position="187"/>
    </location>
</feature>
<dbReference type="PROSITE" id="PS50850">
    <property type="entry name" value="MFS"/>
    <property type="match status" value="1"/>
</dbReference>
<evidence type="ECO:0000259" key="7">
    <source>
        <dbReference type="PROSITE" id="PS50850"/>
    </source>
</evidence>
<dbReference type="InterPro" id="IPR005828">
    <property type="entry name" value="MFS_sugar_transport-like"/>
</dbReference>
<evidence type="ECO:0000256" key="3">
    <source>
        <dbReference type="ARBA" id="ARBA00022989"/>
    </source>
</evidence>
<feature type="transmembrane region" description="Helical" evidence="6">
    <location>
        <begin position="557"/>
        <end position="577"/>
    </location>
</feature>
<evidence type="ECO:0000256" key="1">
    <source>
        <dbReference type="ARBA" id="ARBA00004141"/>
    </source>
</evidence>
<dbReference type="EMBL" id="CAJHNJ030000012">
    <property type="protein sequence ID" value="CAG9110901.1"/>
    <property type="molecule type" value="Genomic_DNA"/>
</dbReference>
<evidence type="ECO:0000256" key="4">
    <source>
        <dbReference type="ARBA" id="ARBA00023136"/>
    </source>
</evidence>
<feature type="transmembrane region" description="Helical" evidence="6">
    <location>
        <begin position="393"/>
        <end position="417"/>
    </location>
</feature>
<keyword evidence="3 6" id="KW-1133">Transmembrane helix</keyword>
<name>A0A8S4E662_PLUXY</name>
<feature type="compositionally biased region" description="Polar residues" evidence="5">
    <location>
        <begin position="1"/>
        <end position="10"/>
    </location>
</feature>
<evidence type="ECO:0000256" key="2">
    <source>
        <dbReference type="ARBA" id="ARBA00022692"/>
    </source>
</evidence>
<feature type="compositionally biased region" description="Basic and acidic residues" evidence="5">
    <location>
        <begin position="11"/>
        <end position="20"/>
    </location>
</feature>
<keyword evidence="9" id="KW-1185">Reference proteome</keyword>
<feature type="domain" description="Major facilitator superfamily (MFS) profile" evidence="7">
    <location>
        <begin position="55"/>
        <end position="579"/>
    </location>
</feature>
<feature type="transmembrane region" description="Helical" evidence="6">
    <location>
        <begin position="363"/>
        <end position="381"/>
    </location>
</feature>
<dbReference type="SUPFAM" id="SSF103473">
    <property type="entry name" value="MFS general substrate transporter"/>
    <property type="match status" value="1"/>
</dbReference>
<feature type="region of interest" description="Disordered" evidence="5">
    <location>
        <begin position="629"/>
        <end position="653"/>
    </location>
</feature>
<evidence type="ECO:0000256" key="5">
    <source>
        <dbReference type="SAM" id="MobiDB-lite"/>
    </source>
</evidence>
<feature type="transmembrane region" description="Helical" evidence="6">
    <location>
        <begin position="283"/>
        <end position="301"/>
    </location>
</feature>
<feature type="transmembrane region" description="Helical" evidence="6">
    <location>
        <begin position="583"/>
        <end position="603"/>
    </location>
</feature>
<keyword evidence="4 6" id="KW-0472">Membrane</keyword>
<feature type="transmembrane region" description="Helical" evidence="6">
    <location>
        <begin position="424"/>
        <end position="443"/>
    </location>
</feature>
<evidence type="ECO:0000313" key="8">
    <source>
        <dbReference type="EMBL" id="CAG9110901.1"/>
    </source>
</evidence>
<keyword evidence="2 6" id="KW-0812">Transmembrane</keyword>
<feature type="transmembrane region" description="Helical" evidence="6">
    <location>
        <begin position="225"/>
        <end position="247"/>
    </location>
</feature>
<dbReference type="Proteomes" id="UP000653454">
    <property type="component" value="Unassembled WGS sequence"/>
</dbReference>
<dbReference type="PANTHER" id="PTHR24064">
    <property type="entry name" value="SOLUTE CARRIER FAMILY 22 MEMBER"/>
    <property type="match status" value="1"/>
</dbReference>
<dbReference type="Gene3D" id="1.20.1250.20">
    <property type="entry name" value="MFS general substrate transporter like domains"/>
    <property type="match status" value="2"/>
</dbReference>